<reference evidence="2" key="1">
    <citation type="submission" date="2021-07" db="EMBL/GenBank/DDBJ databases">
        <title>Roseobacter insulae sp. nov., isolated from a tidal flat.</title>
        <authorList>
            <person name="Park S."/>
            <person name="Yoon J.-H."/>
        </authorList>
    </citation>
    <scope>NUCLEOTIDE SEQUENCE</scope>
    <source>
        <strain evidence="2">YSTF-M11</strain>
    </source>
</reference>
<dbReference type="EMBL" id="JAHXDN010000002">
    <property type="protein sequence ID" value="MBW4707820.1"/>
    <property type="molecule type" value="Genomic_DNA"/>
</dbReference>
<evidence type="ECO:0000256" key="1">
    <source>
        <dbReference type="SAM" id="Phobius"/>
    </source>
</evidence>
<feature type="transmembrane region" description="Helical" evidence="1">
    <location>
        <begin position="223"/>
        <end position="245"/>
    </location>
</feature>
<keyword evidence="1" id="KW-1133">Transmembrane helix</keyword>
<feature type="transmembrane region" description="Helical" evidence="1">
    <location>
        <begin position="193"/>
        <end position="217"/>
    </location>
</feature>
<proteinExistence type="predicted"/>
<comment type="caution">
    <text evidence="2">The sequence shown here is derived from an EMBL/GenBank/DDBJ whole genome shotgun (WGS) entry which is preliminary data.</text>
</comment>
<keyword evidence="1" id="KW-0472">Membrane</keyword>
<dbReference type="Proteomes" id="UP001138661">
    <property type="component" value="Unassembled WGS sequence"/>
</dbReference>
<gene>
    <name evidence="2" type="ORF">KX928_08490</name>
</gene>
<organism evidence="2 3">
    <name type="scientific">Roseobacter insulae</name>
    <dbReference type="NCBI Taxonomy" id="2859783"/>
    <lineage>
        <taxon>Bacteria</taxon>
        <taxon>Pseudomonadati</taxon>
        <taxon>Pseudomonadota</taxon>
        <taxon>Alphaproteobacteria</taxon>
        <taxon>Rhodobacterales</taxon>
        <taxon>Roseobacteraceae</taxon>
        <taxon>Roseobacter</taxon>
    </lineage>
</organism>
<feature type="transmembrane region" description="Helical" evidence="1">
    <location>
        <begin position="61"/>
        <end position="81"/>
    </location>
</feature>
<accession>A0A9X1JY53</accession>
<keyword evidence="1" id="KW-0812">Transmembrane</keyword>
<protein>
    <submittedName>
        <fullName evidence="2">Uncharacterized protein</fullName>
    </submittedName>
</protein>
<name>A0A9X1JY53_9RHOB</name>
<feature type="transmembrane region" description="Helical" evidence="1">
    <location>
        <begin position="141"/>
        <end position="172"/>
    </location>
</feature>
<evidence type="ECO:0000313" key="3">
    <source>
        <dbReference type="Proteomes" id="UP001138661"/>
    </source>
</evidence>
<sequence>MSTPINIFNRTFALIFAEPGQTLKVISPGVIACTVAAILTGASVTGLDATDLAVPSVTNPLLFICALVIGAFGIIAFAVLWHRHALLTDDARAEVMRPSAGVFGQYLLGAIIIFGITFVASIPGGFVIGLLAAIFPQTASASYLIGVALGAMLGIFLSWIALRVSLILPAAAIGQKLKLSESWRATGTISRDVFWTAVLLGVLNFVIAELSGGIAAMLPGLSIAVGSIQIVIQSLIYVSVLSTLYGHLIQGRPLT</sequence>
<dbReference type="AlphaFoldDB" id="A0A9X1JY53"/>
<feature type="transmembrane region" description="Helical" evidence="1">
    <location>
        <begin position="102"/>
        <end position="135"/>
    </location>
</feature>
<evidence type="ECO:0000313" key="2">
    <source>
        <dbReference type="EMBL" id="MBW4707820.1"/>
    </source>
</evidence>
<dbReference type="RefSeq" id="WP_219500988.1">
    <property type="nucleotide sequence ID" value="NZ_JAHXDN010000002.1"/>
</dbReference>
<keyword evidence="3" id="KW-1185">Reference proteome</keyword>